<feature type="domain" description="Glycosyl transferase family 1" evidence="3">
    <location>
        <begin position="164"/>
        <end position="301"/>
    </location>
</feature>
<comment type="caution">
    <text evidence="5">The sequence shown here is derived from an EMBL/GenBank/DDBJ whole genome shotgun (WGS) entry which is preliminary data.</text>
</comment>
<dbReference type="EMBL" id="BAAAET010000003">
    <property type="protein sequence ID" value="GAA0697910.1"/>
    <property type="molecule type" value="Genomic_DNA"/>
</dbReference>
<dbReference type="RefSeq" id="WP_343807123.1">
    <property type="nucleotide sequence ID" value="NZ_BAAAET010000003.1"/>
</dbReference>
<dbReference type="Pfam" id="PF00534">
    <property type="entry name" value="Glycos_transf_1"/>
    <property type="match status" value="1"/>
</dbReference>
<dbReference type="InterPro" id="IPR001296">
    <property type="entry name" value="Glyco_trans_1"/>
</dbReference>
<dbReference type="Gene3D" id="3.40.50.2000">
    <property type="entry name" value="Glycogen Phosphorylase B"/>
    <property type="match status" value="2"/>
</dbReference>
<reference evidence="6" key="1">
    <citation type="journal article" date="2019" name="Int. J. Syst. Evol. Microbiol.">
        <title>The Global Catalogue of Microorganisms (GCM) 10K type strain sequencing project: providing services to taxonomists for standard genome sequencing and annotation.</title>
        <authorList>
            <consortium name="The Broad Institute Genomics Platform"/>
            <consortium name="The Broad Institute Genome Sequencing Center for Infectious Disease"/>
            <person name="Wu L."/>
            <person name="Ma J."/>
        </authorList>
    </citation>
    <scope>NUCLEOTIDE SEQUENCE [LARGE SCALE GENOMIC DNA]</scope>
    <source>
        <strain evidence="6">JCM 15134</strain>
    </source>
</reference>
<name>A0ABP3TFJ1_9GAMM</name>
<protein>
    <submittedName>
        <fullName evidence="5">Glycosyltransferase family 4 protein</fullName>
    </submittedName>
</protein>
<evidence type="ECO:0000256" key="1">
    <source>
        <dbReference type="ARBA" id="ARBA00022676"/>
    </source>
</evidence>
<keyword evidence="1" id="KW-0328">Glycosyltransferase</keyword>
<dbReference type="SUPFAM" id="SSF53756">
    <property type="entry name" value="UDP-Glycosyltransferase/glycogen phosphorylase"/>
    <property type="match status" value="1"/>
</dbReference>
<sequence>MSSRRGGLEQAFVNISNSLVRLGHQVEAWIPEDAPYQGELAEGVEVVPFTAKGFYDVLAMLKARKRLRRSAPDLVITHNSRATSILARSRMGLSCPVLGFSHSDKLKRMKGADSLVVLTEKMRQNSLRSGFEGERVAVFPNMITHVPALSVRGAALERAVPVRLGFVGRVNPEKGLDLLLEALRLLKQRGVQLRLHIAGSGDSEAEIRALAETLGITDAVAFDGWIDDIAGWLAEVDLAVLPSRQESFGIVVLEAAAYGCPIVSTTADGPASQITHDLDGWLAEAGSVESLAETLQHAIDSYPRWPDVICKAHQRACRYSMDALLPRLQQLLEQAVRDGRR</sequence>
<evidence type="ECO:0000313" key="5">
    <source>
        <dbReference type="EMBL" id="GAA0697910.1"/>
    </source>
</evidence>
<organism evidence="5 6">
    <name type="scientific">Marinobacterium maritimum</name>
    <dbReference type="NCBI Taxonomy" id="500162"/>
    <lineage>
        <taxon>Bacteria</taxon>
        <taxon>Pseudomonadati</taxon>
        <taxon>Pseudomonadota</taxon>
        <taxon>Gammaproteobacteria</taxon>
        <taxon>Oceanospirillales</taxon>
        <taxon>Oceanospirillaceae</taxon>
        <taxon>Marinobacterium</taxon>
    </lineage>
</organism>
<dbReference type="Pfam" id="PF13439">
    <property type="entry name" value="Glyco_transf_4"/>
    <property type="match status" value="1"/>
</dbReference>
<evidence type="ECO:0000313" key="6">
    <source>
        <dbReference type="Proteomes" id="UP001499915"/>
    </source>
</evidence>
<dbReference type="InterPro" id="IPR028098">
    <property type="entry name" value="Glyco_trans_4-like_N"/>
</dbReference>
<dbReference type="PANTHER" id="PTHR12526">
    <property type="entry name" value="GLYCOSYLTRANSFERASE"/>
    <property type="match status" value="1"/>
</dbReference>
<evidence type="ECO:0000259" key="3">
    <source>
        <dbReference type="Pfam" id="PF00534"/>
    </source>
</evidence>
<gene>
    <name evidence="5" type="ORF">GCM10009104_27900</name>
</gene>
<proteinExistence type="predicted"/>
<dbReference type="Proteomes" id="UP001499915">
    <property type="component" value="Unassembled WGS sequence"/>
</dbReference>
<keyword evidence="6" id="KW-1185">Reference proteome</keyword>
<keyword evidence="2" id="KW-0808">Transferase</keyword>
<evidence type="ECO:0000259" key="4">
    <source>
        <dbReference type="Pfam" id="PF13439"/>
    </source>
</evidence>
<dbReference type="PANTHER" id="PTHR12526:SF510">
    <property type="entry name" value="D-INOSITOL 3-PHOSPHATE GLYCOSYLTRANSFERASE"/>
    <property type="match status" value="1"/>
</dbReference>
<feature type="domain" description="Glycosyltransferase subfamily 4-like N-terminal" evidence="4">
    <location>
        <begin position="6"/>
        <end position="143"/>
    </location>
</feature>
<accession>A0ABP3TFJ1</accession>
<dbReference type="CDD" id="cd03811">
    <property type="entry name" value="GT4_GT28_WabH-like"/>
    <property type="match status" value="1"/>
</dbReference>
<evidence type="ECO:0000256" key="2">
    <source>
        <dbReference type="ARBA" id="ARBA00022679"/>
    </source>
</evidence>